<dbReference type="EMBL" id="BMKX01000013">
    <property type="protein sequence ID" value="GGJ73287.1"/>
    <property type="molecule type" value="Genomic_DNA"/>
</dbReference>
<gene>
    <name evidence="6" type="ORF">GCM10007173_35380</name>
</gene>
<dbReference type="Proteomes" id="UP000606115">
    <property type="component" value="Unassembled WGS sequence"/>
</dbReference>
<comment type="similarity">
    <text evidence="1">Belongs to the SMC family. SbcC subfamily.</text>
</comment>
<name>A0ABQ2DUE1_9MICC</name>
<feature type="coiled-coil region" evidence="4">
    <location>
        <begin position="357"/>
        <end position="384"/>
    </location>
</feature>
<dbReference type="Gene3D" id="3.40.50.300">
    <property type="entry name" value="P-loop containing nucleotide triphosphate hydrolases"/>
    <property type="match status" value="2"/>
</dbReference>
<feature type="coiled-coil region" evidence="4">
    <location>
        <begin position="572"/>
        <end position="606"/>
    </location>
</feature>
<dbReference type="GeneID" id="303305869"/>
<evidence type="ECO:0000256" key="3">
    <source>
        <dbReference type="ARBA" id="ARBA00013368"/>
    </source>
</evidence>
<keyword evidence="4" id="KW-0175">Coiled coil</keyword>
<sequence>MSELRLKELIVENFRSISGRCVIPLDGSITLVHGANGAGKTSLLSAIELGATGRVGFLEEQKGDTRSLLRNHDFPHGSVKLSLADHRNVTRVGSYEMNGDEVTGNAALTPAEQTYFLERSFLPQTALGRLLESYTETGKQVDTALVRFVKALVGLDDLDALIEGLHASGDRRRSKKIVHGWIRGAEELDVMQQRQSEVTAKLDTARSQLGVAVSLLRELIGDPDLSDVNELLSTSTEHGRGSETSRAELARLGELQVRVDAIASMRKQAAALFSDKNDKLETVRAEEAQTAFETWKAGTGDATLSELNRIRETLLNLSAATIGHLADAYDEAVERAAFADSLYAEAVATDRERAERIGSLDQRIRELDQEIAAVETRSQALEVSTDVRVLIEILELTIPIAGSEHCPVCDEQFTGAGSLAEHFAAKLDRLSANASQLMAEERKLAKLREERLAKVQQVVVQKSFPWFQQGEPMDETIRRLNGLNDSVAEGNRLRRNLQSTQASIAELAAHAAESAILADRVAEVALALGLPVHDLPVQEPELKLESEIAMRIRLIRDAEVQRHRERDARETIEDMQRYVMKLDQELRESEQRISTLQGQLSTAESRMASSRQVLQIAERTRSKLINEVFDQSLNSLWAQLFGRFAPSERFTPRFVKQTESSRSVDVSLETELPGGTISGSPGAMLSYGNTNSAALALFMALHLSAPSELQWLIFDDPVQSMDDIHVANFAAIIRQLAFVHQRQVVIAIHQPELLDYLSLALAPSDATQSLVRVTLDRGAGTTVAHVDRVEYAEESILERVI</sequence>
<dbReference type="RefSeq" id="WP_188687369.1">
    <property type="nucleotide sequence ID" value="NZ_BMKX01000013.1"/>
</dbReference>
<reference evidence="7" key="1">
    <citation type="journal article" date="2019" name="Int. J. Syst. Evol. Microbiol.">
        <title>The Global Catalogue of Microorganisms (GCM) 10K type strain sequencing project: providing services to taxonomists for standard genome sequencing and annotation.</title>
        <authorList>
            <consortium name="The Broad Institute Genomics Platform"/>
            <consortium name="The Broad Institute Genome Sequencing Center for Infectious Disease"/>
            <person name="Wu L."/>
            <person name="Ma J."/>
        </authorList>
    </citation>
    <scope>NUCLEOTIDE SEQUENCE [LARGE SCALE GENOMIC DNA]</scope>
    <source>
        <strain evidence="7">CGMCC 1.3685</strain>
    </source>
</reference>
<accession>A0ABQ2DUE1</accession>
<comment type="caution">
    <text evidence="6">The sequence shown here is derived from an EMBL/GenBank/DDBJ whole genome shotgun (WGS) entry which is preliminary data.</text>
</comment>
<dbReference type="PANTHER" id="PTHR32114:SF2">
    <property type="entry name" value="ABC TRANSPORTER ABCH.3"/>
    <property type="match status" value="1"/>
</dbReference>
<proteinExistence type="inferred from homology"/>
<dbReference type="InterPro" id="IPR003395">
    <property type="entry name" value="RecF/RecN/SMC_N"/>
</dbReference>
<organism evidence="6 7">
    <name type="scientific">Glutamicibacter ardleyensis</name>
    <dbReference type="NCBI Taxonomy" id="225894"/>
    <lineage>
        <taxon>Bacteria</taxon>
        <taxon>Bacillati</taxon>
        <taxon>Actinomycetota</taxon>
        <taxon>Actinomycetes</taxon>
        <taxon>Micrococcales</taxon>
        <taxon>Micrococcaceae</taxon>
        <taxon>Glutamicibacter</taxon>
    </lineage>
</organism>
<evidence type="ECO:0000313" key="7">
    <source>
        <dbReference type="Proteomes" id="UP000606115"/>
    </source>
</evidence>
<evidence type="ECO:0000259" key="5">
    <source>
        <dbReference type="Pfam" id="PF02463"/>
    </source>
</evidence>
<comment type="subunit">
    <text evidence="2">Heterodimer of SbcC and SbcD.</text>
</comment>
<feature type="coiled-coil region" evidence="4">
    <location>
        <begin position="420"/>
        <end position="457"/>
    </location>
</feature>
<evidence type="ECO:0000256" key="2">
    <source>
        <dbReference type="ARBA" id="ARBA00011322"/>
    </source>
</evidence>
<dbReference type="SUPFAM" id="SSF52540">
    <property type="entry name" value="P-loop containing nucleoside triphosphate hydrolases"/>
    <property type="match status" value="1"/>
</dbReference>
<evidence type="ECO:0000313" key="6">
    <source>
        <dbReference type="EMBL" id="GGJ73287.1"/>
    </source>
</evidence>
<dbReference type="PANTHER" id="PTHR32114">
    <property type="entry name" value="ABC TRANSPORTER ABCH.3"/>
    <property type="match status" value="1"/>
</dbReference>
<feature type="domain" description="RecF/RecN/SMC N-terminal" evidence="5">
    <location>
        <begin position="6"/>
        <end position="753"/>
    </location>
</feature>
<dbReference type="Pfam" id="PF02463">
    <property type="entry name" value="SMC_N"/>
    <property type="match status" value="1"/>
</dbReference>
<keyword evidence="7" id="KW-1185">Reference proteome</keyword>
<dbReference type="InterPro" id="IPR027417">
    <property type="entry name" value="P-loop_NTPase"/>
</dbReference>
<evidence type="ECO:0000256" key="1">
    <source>
        <dbReference type="ARBA" id="ARBA00006930"/>
    </source>
</evidence>
<protein>
    <recommendedName>
        <fullName evidence="3">Nuclease SbcCD subunit C</fullName>
    </recommendedName>
</protein>
<evidence type="ECO:0000256" key="4">
    <source>
        <dbReference type="SAM" id="Coils"/>
    </source>
</evidence>